<keyword evidence="1" id="KW-1133">Transmembrane helix</keyword>
<reference evidence="2 3" key="1">
    <citation type="submission" date="2018-11" db="EMBL/GenBank/DDBJ databases">
        <title>Phylogenetic determinants of toxin gene distribution in genomes of Brevibacillus laterosporus.</title>
        <authorList>
            <person name="Glare T.R."/>
            <person name="Durrant A."/>
            <person name="Berry C."/>
            <person name="Palma L."/>
            <person name="Ormskirk M."/>
            <person name="Cox M.O."/>
        </authorList>
    </citation>
    <scope>NUCLEOTIDE SEQUENCE [LARGE SCALE GENOMIC DNA]</scope>
    <source>
        <strain evidence="2 3">1821L</strain>
    </source>
</reference>
<dbReference type="InterPro" id="IPR011042">
    <property type="entry name" value="6-blade_b-propeller_TolB-like"/>
</dbReference>
<sequence length="394" mass="44320">MEPIQAKEKNVLLKKNVVVCLILLLAVIAWFVVNKMSPHDKYKGQLAGLVGDMSDTSFVVYNPKDNTMKELAKLENISSDNYAVVNSTGTYIAYTKWNQAGTKRTLTIKALNSFFGNSEKEYFTEMPNQQEIKYLSWFPDGKRLLYLKNDVSSDFAKQEINVLDTETGKTTTIAQGGIWDGRNWVVTSDKKDGMWEYYMSQKELDGLIKKYGGRTIPIEKASRKMWVEFSFPTISSDGEKIAYSATLFRNAAAEGDRLWMASGIWVAGVNGKASELVYASQDESSIGRVAWEEDRKNLIFLRYAGINGENGKIASLDLTDKSTKIIVPVTKDHFTNLEPIPLENGGVSFISVPKNGTKKDAKQLILNTKTGEILEQTIKHNGEKQLLWRFTKIN</sequence>
<keyword evidence="1" id="KW-0472">Membrane</keyword>
<evidence type="ECO:0000313" key="3">
    <source>
        <dbReference type="Proteomes" id="UP000319432"/>
    </source>
</evidence>
<protein>
    <recommendedName>
        <fullName evidence="4">WD40 repeat domain-containing protein</fullName>
    </recommendedName>
</protein>
<dbReference type="Gene3D" id="2.120.10.30">
    <property type="entry name" value="TolB, C-terminal domain"/>
    <property type="match status" value="1"/>
</dbReference>
<dbReference type="EMBL" id="CP033464">
    <property type="protein sequence ID" value="QDX92907.1"/>
    <property type="molecule type" value="Genomic_DNA"/>
</dbReference>
<dbReference type="OrthoDB" id="9815657at2"/>
<organism evidence="2 3">
    <name type="scientific">Brevibacillus laterosporus</name>
    <name type="common">Bacillus laterosporus</name>
    <dbReference type="NCBI Taxonomy" id="1465"/>
    <lineage>
        <taxon>Bacteria</taxon>
        <taxon>Bacillati</taxon>
        <taxon>Bacillota</taxon>
        <taxon>Bacilli</taxon>
        <taxon>Bacillales</taxon>
        <taxon>Paenibacillaceae</taxon>
        <taxon>Brevibacillus</taxon>
    </lineage>
</organism>
<dbReference type="Proteomes" id="UP000319432">
    <property type="component" value="Chromosome"/>
</dbReference>
<evidence type="ECO:0000313" key="2">
    <source>
        <dbReference type="EMBL" id="QDX92907.1"/>
    </source>
</evidence>
<keyword evidence="3" id="KW-1185">Reference proteome</keyword>
<proteinExistence type="predicted"/>
<gene>
    <name evidence="2" type="ORF">EEL30_11675</name>
</gene>
<keyword evidence="1" id="KW-0812">Transmembrane</keyword>
<evidence type="ECO:0000256" key="1">
    <source>
        <dbReference type="SAM" id="Phobius"/>
    </source>
</evidence>
<feature type="transmembrane region" description="Helical" evidence="1">
    <location>
        <begin position="12"/>
        <end position="33"/>
    </location>
</feature>
<name>A0A518V7B4_BRELA</name>
<accession>A0A518V7B4</accession>
<dbReference type="SUPFAM" id="SSF82171">
    <property type="entry name" value="DPP6 N-terminal domain-like"/>
    <property type="match status" value="1"/>
</dbReference>
<dbReference type="AlphaFoldDB" id="A0A518V7B4"/>
<evidence type="ECO:0008006" key="4">
    <source>
        <dbReference type="Google" id="ProtNLM"/>
    </source>
</evidence>